<dbReference type="Proteomes" id="UP000284605">
    <property type="component" value="Unassembled WGS sequence"/>
</dbReference>
<dbReference type="InterPro" id="IPR007712">
    <property type="entry name" value="RelE/ParE_toxin"/>
</dbReference>
<comment type="caution">
    <text evidence="2">The sequence shown here is derived from an EMBL/GenBank/DDBJ whole genome shotgun (WGS) entry which is preliminary data.</text>
</comment>
<name>A0A418WCM8_9PROT</name>
<keyword evidence="3" id="KW-1185">Reference proteome</keyword>
<evidence type="ECO:0000256" key="1">
    <source>
        <dbReference type="ARBA" id="ARBA00022649"/>
    </source>
</evidence>
<dbReference type="EMBL" id="QYUK01000011">
    <property type="protein sequence ID" value="RJF87678.1"/>
    <property type="molecule type" value="Genomic_DNA"/>
</dbReference>
<proteinExistence type="predicted"/>
<organism evidence="2 3">
    <name type="scientific">Oleomonas cavernae</name>
    <dbReference type="NCBI Taxonomy" id="2320859"/>
    <lineage>
        <taxon>Bacteria</taxon>
        <taxon>Pseudomonadati</taxon>
        <taxon>Pseudomonadota</taxon>
        <taxon>Alphaproteobacteria</taxon>
        <taxon>Acetobacterales</taxon>
        <taxon>Acetobacteraceae</taxon>
        <taxon>Oleomonas</taxon>
    </lineage>
</organism>
<dbReference type="InterPro" id="IPR035093">
    <property type="entry name" value="RelE/ParE_toxin_dom_sf"/>
</dbReference>
<reference evidence="2 3" key="1">
    <citation type="submission" date="2018-09" db="EMBL/GenBank/DDBJ databases">
        <authorList>
            <person name="Zhu H."/>
        </authorList>
    </citation>
    <scope>NUCLEOTIDE SEQUENCE [LARGE SCALE GENOMIC DNA]</scope>
    <source>
        <strain evidence="2 3">K1W22B-8</strain>
    </source>
</reference>
<dbReference type="Pfam" id="PF05016">
    <property type="entry name" value="ParE_toxin"/>
    <property type="match status" value="1"/>
</dbReference>
<gene>
    <name evidence="2" type="ORF">D3874_12135</name>
</gene>
<evidence type="ECO:0000313" key="3">
    <source>
        <dbReference type="Proteomes" id="UP000284605"/>
    </source>
</evidence>
<evidence type="ECO:0000313" key="2">
    <source>
        <dbReference type="EMBL" id="RJF87678.1"/>
    </source>
</evidence>
<keyword evidence="1" id="KW-1277">Toxin-antitoxin system</keyword>
<protein>
    <submittedName>
        <fullName evidence="2">Type II toxin-antitoxin system RelE/ParE family toxin</fullName>
    </submittedName>
</protein>
<accession>A0A418WCM8</accession>
<dbReference type="AlphaFoldDB" id="A0A418WCM8"/>
<sequence>MTTSPRSIAAATPHKPERSFLCMTQRRLKFLSAAEADLDEIEEYIRSKDGALRAARIRGEIFHRIDLLTAMPGMGARRKAPDGRILRFTAVMRWWIIYEDREAENVVVIRRIVDSARQLKNLIF</sequence>
<dbReference type="Gene3D" id="3.30.2310.20">
    <property type="entry name" value="RelE-like"/>
    <property type="match status" value="1"/>
</dbReference>